<organism evidence="3 4">
    <name type="scientific">Ligaoa zhengdingensis</name>
    <dbReference type="NCBI Taxonomy" id="2763658"/>
    <lineage>
        <taxon>Bacteria</taxon>
        <taxon>Bacillati</taxon>
        <taxon>Bacillota</taxon>
        <taxon>Clostridia</taxon>
        <taxon>Eubacteriales</taxon>
        <taxon>Oscillospiraceae</taxon>
        <taxon>Ligaoa</taxon>
    </lineage>
</organism>
<dbReference type="SUPFAM" id="SSF50104">
    <property type="entry name" value="Translation proteins SH3-like domain"/>
    <property type="match status" value="1"/>
</dbReference>
<dbReference type="AlphaFoldDB" id="A0A926DY40"/>
<dbReference type="GO" id="GO:1990904">
    <property type="term" value="C:ribonucleoprotein complex"/>
    <property type="evidence" value="ECO:0007669"/>
    <property type="project" value="UniProtKB-KW"/>
</dbReference>
<evidence type="ECO:0000256" key="2">
    <source>
        <dbReference type="ARBA" id="ARBA00023274"/>
    </source>
</evidence>
<keyword evidence="1" id="KW-0689">Ribosomal protein</keyword>
<dbReference type="InterPro" id="IPR008991">
    <property type="entry name" value="Translation_prot_SH3-like_sf"/>
</dbReference>
<evidence type="ECO:0000313" key="3">
    <source>
        <dbReference type="EMBL" id="MBC8546236.1"/>
    </source>
</evidence>
<keyword evidence="2" id="KW-0687">Ribonucleoprotein</keyword>
<dbReference type="Gene3D" id="2.30.30.30">
    <property type="match status" value="1"/>
</dbReference>
<gene>
    <name evidence="3" type="ORF">H8711_04705</name>
</gene>
<dbReference type="InterPro" id="IPR014722">
    <property type="entry name" value="Rib_uL2_dom2"/>
</dbReference>
<sequence length="90" mass="10367">MQIEKGCVVRSISGRDADRFYVVMELQDDCALICDGKVRRLERPKRKNLRHLRPTKTLLALEDLTTNNQLRRALRAYNNPEEAGPSTKGR</sequence>
<proteinExistence type="predicted"/>
<keyword evidence="4" id="KW-1185">Reference proteome</keyword>
<dbReference type="RefSeq" id="WP_249282386.1">
    <property type="nucleotide sequence ID" value="NZ_JACRST010000004.1"/>
</dbReference>
<dbReference type="InterPro" id="IPR041985">
    <property type="entry name" value="Ribosomal_eL14_KOW"/>
</dbReference>
<dbReference type="GO" id="GO:0005840">
    <property type="term" value="C:ribosome"/>
    <property type="evidence" value="ECO:0007669"/>
    <property type="project" value="UniProtKB-KW"/>
</dbReference>
<dbReference type="CDD" id="cd06088">
    <property type="entry name" value="KOW_RPL14"/>
    <property type="match status" value="1"/>
</dbReference>
<dbReference type="EMBL" id="JACRST010000004">
    <property type="protein sequence ID" value="MBC8546236.1"/>
    <property type="molecule type" value="Genomic_DNA"/>
</dbReference>
<accession>A0A926DY40</accession>
<protein>
    <submittedName>
        <fullName evidence="3">KOW domain-containing RNA-binding protein</fullName>
    </submittedName>
</protein>
<name>A0A926DY40_9FIRM</name>
<dbReference type="Proteomes" id="UP000653127">
    <property type="component" value="Unassembled WGS sequence"/>
</dbReference>
<comment type="caution">
    <text evidence="3">The sequence shown here is derived from an EMBL/GenBank/DDBJ whole genome shotgun (WGS) entry which is preliminary data.</text>
</comment>
<reference evidence="3" key="1">
    <citation type="submission" date="2020-08" db="EMBL/GenBank/DDBJ databases">
        <title>Genome public.</title>
        <authorList>
            <person name="Liu C."/>
            <person name="Sun Q."/>
        </authorList>
    </citation>
    <scope>NUCLEOTIDE SEQUENCE</scope>
    <source>
        <strain evidence="3">NSJ-31</strain>
    </source>
</reference>
<evidence type="ECO:0000313" key="4">
    <source>
        <dbReference type="Proteomes" id="UP000653127"/>
    </source>
</evidence>
<evidence type="ECO:0000256" key="1">
    <source>
        <dbReference type="ARBA" id="ARBA00022980"/>
    </source>
</evidence>